<dbReference type="PROSITE" id="PS51217">
    <property type="entry name" value="UVRD_HELICASE_CTER"/>
    <property type="match status" value="1"/>
</dbReference>
<name>A0AAE3A022_9FIRM</name>
<dbReference type="PANTHER" id="PTHR11070">
    <property type="entry name" value="UVRD / RECB / PCRA DNA HELICASE FAMILY MEMBER"/>
    <property type="match status" value="1"/>
</dbReference>
<reference evidence="14 15" key="1">
    <citation type="submission" date="2021-10" db="EMBL/GenBank/DDBJ databases">
        <title>Anaerobic single-cell dispensing facilitates the cultivation of human gut bacteria.</title>
        <authorList>
            <person name="Afrizal A."/>
        </authorList>
    </citation>
    <scope>NUCLEOTIDE SEQUENCE [LARGE SCALE GENOMIC DNA]</scope>
    <source>
        <strain evidence="14 15">CLA-AA-H273</strain>
    </source>
</reference>
<evidence type="ECO:0000256" key="5">
    <source>
        <dbReference type="ARBA" id="ARBA00022840"/>
    </source>
</evidence>
<dbReference type="EC" id="5.6.2.4" evidence="9"/>
<dbReference type="AlphaFoldDB" id="A0AAE3A022"/>
<evidence type="ECO:0000256" key="9">
    <source>
        <dbReference type="ARBA" id="ARBA00034808"/>
    </source>
</evidence>
<dbReference type="GO" id="GO:0000725">
    <property type="term" value="P:recombinational repair"/>
    <property type="evidence" value="ECO:0007669"/>
    <property type="project" value="TreeGrafter"/>
</dbReference>
<dbReference type="GO" id="GO:0043138">
    <property type="term" value="F:3'-5' DNA helicase activity"/>
    <property type="evidence" value="ECO:0007669"/>
    <property type="project" value="UniProtKB-EC"/>
</dbReference>
<evidence type="ECO:0000256" key="7">
    <source>
        <dbReference type="ARBA" id="ARBA00023235"/>
    </source>
</evidence>
<dbReference type="Pfam" id="PF00580">
    <property type="entry name" value="UvrD-helicase"/>
    <property type="match status" value="1"/>
</dbReference>
<evidence type="ECO:0000256" key="2">
    <source>
        <dbReference type="ARBA" id="ARBA00022741"/>
    </source>
</evidence>
<dbReference type="CDD" id="cd17932">
    <property type="entry name" value="DEXQc_UvrD"/>
    <property type="match status" value="1"/>
</dbReference>
<comment type="similarity">
    <text evidence="1">Belongs to the helicase family. UvrD subfamily.</text>
</comment>
<keyword evidence="15" id="KW-1185">Reference proteome</keyword>
<keyword evidence="7" id="KW-0413">Isomerase</keyword>
<dbReference type="InterPro" id="IPR000212">
    <property type="entry name" value="DNA_helicase_UvrD/REP"/>
</dbReference>
<feature type="domain" description="UvrD-like helicase ATP-binding" evidence="12">
    <location>
        <begin position="5"/>
        <end position="284"/>
    </location>
</feature>
<dbReference type="InterPro" id="IPR014017">
    <property type="entry name" value="DNA_helicase_UvrD-like_C"/>
</dbReference>
<keyword evidence="3 11" id="KW-0378">Hydrolase</keyword>
<feature type="domain" description="UvrD-like helicase C-terminal" evidence="13">
    <location>
        <begin position="285"/>
        <end position="575"/>
    </location>
</feature>
<evidence type="ECO:0000313" key="15">
    <source>
        <dbReference type="Proteomes" id="UP001197795"/>
    </source>
</evidence>
<comment type="caution">
    <text evidence="14">The sequence shown here is derived from an EMBL/GenBank/DDBJ whole genome shotgun (WGS) entry which is preliminary data.</text>
</comment>
<dbReference type="InterPro" id="IPR027417">
    <property type="entry name" value="P-loop_NTPase"/>
</dbReference>
<organism evidence="14 15">
    <name type="scientific">Waltera acetigignens</name>
    <dbReference type="NCBI Taxonomy" id="2981769"/>
    <lineage>
        <taxon>Bacteria</taxon>
        <taxon>Bacillati</taxon>
        <taxon>Bacillota</taxon>
        <taxon>Clostridia</taxon>
        <taxon>Lachnospirales</taxon>
        <taxon>Lachnospiraceae</taxon>
        <taxon>Waltera</taxon>
    </lineage>
</organism>
<evidence type="ECO:0000259" key="12">
    <source>
        <dbReference type="PROSITE" id="PS51198"/>
    </source>
</evidence>
<dbReference type="InterPro" id="IPR014016">
    <property type="entry name" value="UvrD-like_ATP-bd"/>
</dbReference>
<dbReference type="Gene3D" id="1.10.486.10">
    <property type="entry name" value="PCRA, domain 4"/>
    <property type="match status" value="1"/>
</dbReference>
<sequence length="647" mass="75187">MSDLTCLNAPQQEAVTFGEGPLLLLAGPGSGKTFTITQRILYLIRERRITPEKLLVITFTREAALSMRQRFAQISPQEVHTVNFGTFHSVFYQILLQSGRISSGNILNDRQKRDLILPILKKITDCKKRSAAEVTELAGNYLAAIGYYKNTGDIENSRKKLPEEEKQHFSRIYEAYEEARKNTGGLDFEDMLKECEEFLQRDPVQRTYWQNRFEYILIDEFQDINYRQYSIVKILAEKHRNIFAVGDDDQAIYGFRGARPACMRQFVEEFGAKQILLRTNYRSHPDIVEASLAVIDENKDRFHKDLEPCEAHRRQAGDHKTDAGYRKEYRVKIREFSEASEQMRYLVQSLKNRINGETCAVLFRTNLAMQGVAARLTGEGIPFSMKEKGRNIYDHFIAQDLLSYLRIAQGCATRADYLRVSNRPYRNISREAFGAEASLPALKKYYEDLTAGSPDAGQQKAQKAVGVWIRQMEFVKNTELKLAMAFLRKACGYERYLRVRAAQEGKTDLTEWQEVLDFITEDAGRYRSLEEWQEAQELYREQLQCRETVRSGMQKKREKQENSGITLLTVHAAKGLEFDHVWIPDCNEKNFPHGSSREPEHCEEERRIFYVAMTRAKKDLELLCLTGTRERPRFPSRFLIPLNRYHR</sequence>
<keyword evidence="2 11" id="KW-0547">Nucleotide-binding</keyword>
<dbReference type="RefSeq" id="WP_022312994.1">
    <property type="nucleotide sequence ID" value="NZ_JAJEPV010000040.1"/>
</dbReference>
<evidence type="ECO:0000256" key="6">
    <source>
        <dbReference type="ARBA" id="ARBA00023125"/>
    </source>
</evidence>
<dbReference type="PROSITE" id="PS51198">
    <property type="entry name" value="UVRD_HELICASE_ATP_BIND"/>
    <property type="match status" value="1"/>
</dbReference>
<dbReference type="Gene3D" id="1.10.10.160">
    <property type="match status" value="1"/>
</dbReference>
<dbReference type="SUPFAM" id="SSF52540">
    <property type="entry name" value="P-loop containing nucleoside triphosphate hydrolases"/>
    <property type="match status" value="1"/>
</dbReference>
<keyword evidence="4 11" id="KW-0347">Helicase</keyword>
<dbReference type="CDD" id="cd18807">
    <property type="entry name" value="SF1_C_UvrD"/>
    <property type="match status" value="1"/>
</dbReference>
<evidence type="ECO:0000259" key="13">
    <source>
        <dbReference type="PROSITE" id="PS51217"/>
    </source>
</evidence>
<evidence type="ECO:0000256" key="4">
    <source>
        <dbReference type="ARBA" id="ARBA00022806"/>
    </source>
</evidence>
<dbReference type="GO" id="GO:0005524">
    <property type="term" value="F:ATP binding"/>
    <property type="evidence" value="ECO:0007669"/>
    <property type="project" value="UniProtKB-UniRule"/>
</dbReference>
<evidence type="ECO:0000313" key="14">
    <source>
        <dbReference type="EMBL" id="MCC2120671.1"/>
    </source>
</evidence>
<evidence type="ECO:0000256" key="1">
    <source>
        <dbReference type="ARBA" id="ARBA00009922"/>
    </source>
</evidence>
<accession>A0AAE3A022</accession>
<dbReference type="Pfam" id="PF13361">
    <property type="entry name" value="UvrD_C"/>
    <property type="match status" value="1"/>
</dbReference>
<dbReference type="GO" id="GO:0003677">
    <property type="term" value="F:DNA binding"/>
    <property type="evidence" value="ECO:0007669"/>
    <property type="project" value="UniProtKB-KW"/>
</dbReference>
<keyword evidence="6" id="KW-0238">DNA-binding</keyword>
<dbReference type="Gene3D" id="3.40.50.300">
    <property type="entry name" value="P-loop containing nucleotide triphosphate hydrolases"/>
    <property type="match status" value="2"/>
</dbReference>
<evidence type="ECO:0000256" key="8">
    <source>
        <dbReference type="ARBA" id="ARBA00034617"/>
    </source>
</evidence>
<protein>
    <recommendedName>
        <fullName evidence="9">DNA 3'-5' helicase</fullName>
        <ecNumber evidence="9">5.6.2.4</ecNumber>
    </recommendedName>
</protein>
<dbReference type="EMBL" id="JAJEPV010000040">
    <property type="protein sequence ID" value="MCC2120671.1"/>
    <property type="molecule type" value="Genomic_DNA"/>
</dbReference>
<evidence type="ECO:0000256" key="11">
    <source>
        <dbReference type="PROSITE-ProRule" id="PRU00560"/>
    </source>
</evidence>
<dbReference type="Proteomes" id="UP001197795">
    <property type="component" value="Unassembled WGS sequence"/>
</dbReference>
<proteinExistence type="inferred from homology"/>
<feature type="binding site" evidence="11">
    <location>
        <begin position="26"/>
        <end position="33"/>
    </location>
    <ligand>
        <name>ATP</name>
        <dbReference type="ChEBI" id="CHEBI:30616"/>
    </ligand>
</feature>
<evidence type="ECO:0000256" key="10">
    <source>
        <dbReference type="ARBA" id="ARBA00048988"/>
    </source>
</evidence>
<dbReference type="InterPro" id="IPR013986">
    <property type="entry name" value="DExx_box_DNA_helicase_dom_sf"/>
</dbReference>
<keyword evidence="5 11" id="KW-0067">ATP-binding</keyword>
<comment type="catalytic activity">
    <reaction evidence="10">
        <text>ATP + H2O = ADP + phosphate + H(+)</text>
        <dbReference type="Rhea" id="RHEA:13065"/>
        <dbReference type="ChEBI" id="CHEBI:15377"/>
        <dbReference type="ChEBI" id="CHEBI:15378"/>
        <dbReference type="ChEBI" id="CHEBI:30616"/>
        <dbReference type="ChEBI" id="CHEBI:43474"/>
        <dbReference type="ChEBI" id="CHEBI:456216"/>
        <dbReference type="EC" id="5.6.2.4"/>
    </reaction>
</comment>
<evidence type="ECO:0000256" key="3">
    <source>
        <dbReference type="ARBA" id="ARBA00022801"/>
    </source>
</evidence>
<comment type="catalytic activity">
    <reaction evidence="8">
        <text>Couples ATP hydrolysis with the unwinding of duplex DNA by translocating in the 3'-5' direction.</text>
        <dbReference type="EC" id="5.6.2.4"/>
    </reaction>
</comment>
<dbReference type="GO" id="GO:0016787">
    <property type="term" value="F:hydrolase activity"/>
    <property type="evidence" value="ECO:0007669"/>
    <property type="project" value="UniProtKB-UniRule"/>
</dbReference>
<dbReference type="PANTHER" id="PTHR11070:SF2">
    <property type="entry name" value="ATP-DEPENDENT DNA HELICASE SRS2"/>
    <property type="match status" value="1"/>
</dbReference>
<gene>
    <name evidence="14" type="ORF">LKD75_13935</name>
</gene>